<evidence type="ECO:0000313" key="1">
    <source>
        <dbReference type="EMBL" id="PKU24312.1"/>
    </source>
</evidence>
<dbReference type="EMBL" id="PIUM01000012">
    <property type="protein sequence ID" value="PKU24312.1"/>
    <property type="molecule type" value="Genomic_DNA"/>
</dbReference>
<accession>A0A2N3PV85</accession>
<keyword evidence="2" id="KW-1185">Reference proteome</keyword>
<sequence>MPPKKNPLKLNSLQLKTLTLLQELARHPELATPVPDSDELLLSQIPHPHGDHFHIGARVVAASDATGLHNQAVWVALERKGMIKGSFPYALRLTRDGQTYETGLAEQILHGGDH</sequence>
<protein>
    <submittedName>
        <fullName evidence="1">Uncharacterized protein</fullName>
    </submittedName>
</protein>
<dbReference type="RefSeq" id="WP_101250851.1">
    <property type="nucleotide sequence ID" value="NZ_PIUM01000012.1"/>
</dbReference>
<reference evidence="2" key="1">
    <citation type="submission" date="2017-12" db="EMBL/GenBank/DDBJ databases">
        <title>Draft genome sequence of Telmatospirillum siberiense 26-4b1T, an acidotolerant peatland alphaproteobacterium potentially involved in sulfur cycling.</title>
        <authorList>
            <person name="Hausmann B."/>
            <person name="Pjevac P."/>
            <person name="Schreck K."/>
            <person name="Herbold C.W."/>
            <person name="Daims H."/>
            <person name="Wagner M."/>
            <person name="Pester M."/>
            <person name="Loy A."/>
        </authorList>
    </citation>
    <scope>NUCLEOTIDE SEQUENCE [LARGE SCALE GENOMIC DNA]</scope>
    <source>
        <strain evidence="2">26-4b1</strain>
    </source>
</reference>
<organism evidence="1 2">
    <name type="scientific">Telmatospirillum siberiense</name>
    <dbReference type="NCBI Taxonomy" id="382514"/>
    <lineage>
        <taxon>Bacteria</taxon>
        <taxon>Pseudomonadati</taxon>
        <taxon>Pseudomonadota</taxon>
        <taxon>Alphaproteobacteria</taxon>
        <taxon>Rhodospirillales</taxon>
        <taxon>Rhodospirillaceae</taxon>
        <taxon>Telmatospirillum</taxon>
    </lineage>
</organism>
<dbReference type="AlphaFoldDB" id="A0A2N3PV85"/>
<dbReference type="OrthoDB" id="8479800at2"/>
<comment type="caution">
    <text evidence="1">The sequence shown here is derived from an EMBL/GenBank/DDBJ whole genome shotgun (WGS) entry which is preliminary data.</text>
</comment>
<name>A0A2N3PV85_9PROT</name>
<gene>
    <name evidence="1" type="ORF">CWS72_12000</name>
</gene>
<evidence type="ECO:0000313" key="2">
    <source>
        <dbReference type="Proteomes" id="UP000233293"/>
    </source>
</evidence>
<proteinExistence type="predicted"/>
<dbReference type="Proteomes" id="UP000233293">
    <property type="component" value="Unassembled WGS sequence"/>
</dbReference>